<feature type="transmembrane region" description="Helical" evidence="2">
    <location>
        <begin position="732"/>
        <end position="755"/>
    </location>
</feature>
<sequence length="853" mass="94457">MDPYTDPGREPSRQPSAWGSTNSTSPLRHEPSAQTLSDYYDYHDSSTGLPLRGRESLVSLQTQNASPVPQQTGFAGHSYTSPPATLWSGLSYAGAGAYAPVGASAVEPVRTTSRSSSRLPSFVRPSASRRDSEEIDMALLSHPAPIGTVSSPKYDTILEEEGEAPYFDVTATTGPISDQDSAFIKEFQDQEARGKLTGGIGQGFRPDTTVRDMDLLNSPTVTTQRRLSRSFTRRRTASKLGRAETIRHMGQDEANRRGEIIQVIVEEPAEVDLSVMEGNSAPSVSDGRRSTFNSQRQATQIFYPQPNWKPFAMRWPYLAFLVVVSLTLAVVQEFLFQQFNNGSIITFVSADDVDPGLYFVVKYVPTISAVVYGVLWQFVDFEIRRLEAFHQLSKPGGTLAAESLNVNYVAGFNFFRPFRAIRLGHWAVALSSIATTLAISLVPMFAAASIVLTPGRNARLEDPTTEKALRFAATWSRLLTGTLSVCAVLAIVLFFLLQTRRSGLLADVRGIAGLASMAVVAHILMDFKGLDTAKHKDIHQKLKHRRYILRNCSLAPDDENPVSLAHQDKYDSDHLPENPHPLMLRPAGSIPFIIALILYMGFIPAFLFSPADVVTERAPWIVTALSICLKLSWNSMETAVRMLEPYRILAARHAPAKTLALDYTALPFGYLPIRAFLNGHMLVFFVGFGSIMTEFLTILTSALASVDGQHFLVTSSADLDGVDSGAETFVSFYVSLILSLFILLYMSVTATVVFVQRRHPFLPRQPNTISSVLAYIHQSKMLYDFVGTERMSVEEVLRKLGNSKTYGLGTFVGRDGQRHCGVDEEELKGDYKHGVMTLEENQPWNVQWDVYHH</sequence>
<feature type="compositionally biased region" description="Polar residues" evidence="1">
    <location>
        <begin position="58"/>
        <end position="77"/>
    </location>
</feature>
<dbReference type="OrthoDB" id="3248909at2759"/>
<protein>
    <submittedName>
        <fullName evidence="3">Uncharacterized protein</fullName>
    </submittedName>
</protein>
<dbReference type="AlphaFoldDB" id="A0A084AYC3"/>
<keyword evidence="2" id="KW-0472">Membrane</keyword>
<keyword evidence="2" id="KW-1133">Transmembrane helix</keyword>
<dbReference type="PANTHER" id="PTHR37544">
    <property type="entry name" value="SPRAY-RELATED"/>
    <property type="match status" value="1"/>
</dbReference>
<feature type="transmembrane region" description="Helical" evidence="2">
    <location>
        <begin position="504"/>
        <end position="525"/>
    </location>
</feature>
<feature type="compositionally biased region" description="Basic residues" evidence="1">
    <location>
        <begin position="226"/>
        <end position="237"/>
    </location>
</feature>
<evidence type="ECO:0000256" key="2">
    <source>
        <dbReference type="SAM" id="Phobius"/>
    </source>
</evidence>
<organism evidence="3 4">
    <name type="scientific">Stachybotrys chartarum (strain CBS 109288 / IBT 7711)</name>
    <name type="common">Toxic black mold</name>
    <name type="synonym">Stilbospora chartarum</name>
    <dbReference type="NCBI Taxonomy" id="1280523"/>
    <lineage>
        <taxon>Eukaryota</taxon>
        <taxon>Fungi</taxon>
        <taxon>Dikarya</taxon>
        <taxon>Ascomycota</taxon>
        <taxon>Pezizomycotina</taxon>
        <taxon>Sordariomycetes</taxon>
        <taxon>Hypocreomycetidae</taxon>
        <taxon>Hypocreales</taxon>
        <taxon>Stachybotryaceae</taxon>
        <taxon>Stachybotrys</taxon>
    </lineage>
</organism>
<feature type="transmembrane region" description="Helical" evidence="2">
    <location>
        <begin position="472"/>
        <end position="497"/>
    </location>
</feature>
<feature type="transmembrane region" description="Helical" evidence="2">
    <location>
        <begin position="682"/>
        <end position="704"/>
    </location>
</feature>
<gene>
    <name evidence="3" type="ORF">S7711_07001</name>
</gene>
<dbReference type="InterPro" id="IPR021840">
    <property type="entry name" value="DUF3433"/>
</dbReference>
<evidence type="ECO:0000313" key="3">
    <source>
        <dbReference type="EMBL" id="KEY70302.1"/>
    </source>
</evidence>
<keyword evidence="2" id="KW-0812">Transmembrane</keyword>
<dbReference type="PANTHER" id="PTHR37544:SF3">
    <property type="entry name" value="SPRAY"/>
    <property type="match status" value="1"/>
</dbReference>
<dbReference type="HOGENOM" id="CLU_004027_0_0_1"/>
<evidence type="ECO:0000313" key="4">
    <source>
        <dbReference type="Proteomes" id="UP000028045"/>
    </source>
</evidence>
<feature type="compositionally biased region" description="Polar residues" evidence="1">
    <location>
        <begin position="13"/>
        <end position="37"/>
    </location>
</feature>
<dbReference type="EMBL" id="KL648455">
    <property type="protein sequence ID" value="KEY70302.1"/>
    <property type="molecule type" value="Genomic_DNA"/>
</dbReference>
<feature type="compositionally biased region" description="Low complexity" evidence="1">
    <location>
        <begin position="111"/>
        <end position="126"/>
    </location>
</feature>
<feature type="region of interest" description="Disordered" evidence="1">
    <location>
        <begin position="1"/>
        <end position="77"/>
    </location>
</feature>
<feature type="transmembrane region" description="Helical" evidence="2">
    <location>
        <begin position="589"/>
        <end position="608"/>
    </location>
</feature>
<reference evidence="3 4" key="1">
    <citation type="journal article" date="2014" name="BMC Genomics">
        <title>Comparative genome sequencing reveals chemotype-specific gene clusters in the toxigenic black mold Stachybotrys.</title>
        <authorList>
            <person name="Semeiks J."/>
            <person name="Borek D."/>
            <person name="Otwinowski Z."/>
            <person name="Grishin N.V."/>
        </authorList>
    </citation>
    <scope>NUCLEOTIDE SEQUENCE [LARGE SCALE GENOMIC DNA]</scope>
    <source>
        <strain evidence="4">CBS 109288 / IBT 7711</strain>
    </source>
</reference>
<proteinExistence type="predicted"/>
<evidence type="ECO:0000256" key="1">
    <source>
        <dbReference type="SAM" id="MobiDB-lite"/>
    </source>
</evidence>
<dbReference type="Pfam" id="PF11915">
    <property type="entry name" value="DUF3433"/>
    <property type="match status" value="2"/>
</dbReference>
<feature type="region of interest" description="Disordered" evidence="1">
    <location>
        <begin position="111"/>
        <end position="131"/>
    </location>
</feature>
<accession>A0A084AYC3</accession>
<feature type="region of interest" description="Disordered" evidence="1">
    <location>
        <begin position="221"/>
        <end position="240"/>
    </location>
</feature>
<feature type="transmembrane region" description="Helical" evidence="2">
    <location>
        <begin position="426"/>
        <end position="452"/>
    </location>
</feature>
<name>A0A084AYC3_STACB</name>
<dbReference type="Proteomes" id="UP000028045">
    <property type="component" value="Unassembled WGS sequence"/>
</dbReference>
<feature type="transmembrane region" description="Helical" evidence="2">
    <location>
        <begin position="315"/>
        <end position="336"/>
    </location>
</feature>
<keyword evidence="4" id="KW-1185">Reference proteome</keyword>
<feature type="transmembrane region" description="Helical" evidence="2">
    <location>
        <begin position="356"/>
        <end position="375"/>
    </location>
</feature>